<accession>A0A4Y7TMW8</accession>
<dbReference type="CDD" id="cd21075">
    <property type="entry name" value="DBD_XPA-like"/>
    <property type="match status" value="1"/>
</dbReference>
<gene>
    <name evidence="2" type="ORF">FA13DRAFT_1788502</name>
</gene>
<protein>
    <submittedName>
        <fullName evidence="2">Uncharacterized protein</fullName>
    </submittedName>
</protein>
<evidence type="ECO:0000256" key="1">
    <source>
        <dbReference type="SAM" id="MobiDB-lite"/>
    </source>
</evidence>
<feature type="compositionally biased region" description="Low complexity" evidence="1">
    <location>
        <begin position="145"/>
        <end position="170"/>
    </location>
</feature>
<feature type="region of interest" description="Disordered" evidence="1">
    <location>
        <begin position="1"/>
        <end position="46"/>
    </location>
</feature>
<keyword evidence="3" id="KW-1185">Reference proteome</keyword>
<proteinExistence type="predicted"/>
<dbReference type="EMBL" id="QPFP01000008">
    <property type="protein sequence ID" value="TEB34879.1"/>
    <property type="molecule type" value="Genomic_DNA"/>
</dbReference>
<dbReference type="OrthoDB" id="2965800at2759"/>
<feature type="compositionally biased region" description="Polar residues" evidence="1">
    <location>
        <begin position="7"/>
        <end position="17"/>
    </location>
</feature>
<comment type="caution">
    <text evidence="2">The sequence shown here is derived from an EMBL/GenBank/DDBJ whole genome shotgun (WGS) entry which is preliminary data.</text>
</comment>
<dbReference type="AlphaFoldDB" id="A0A4Y7TMW8"/>
<evidence type="ECO:0000313" key="3">
    <source>
        <dbReference type="Proteomes" id="UP000298030"/>
    </source>
</evidence>
<name>A0A4Y7TMW8_COPMI</name>
<feature type="region of interest" description="Disordered" evidence="1">
    <location>
        <begin position="138"/>
        <end position="170"/>
    </location>
</feature>
<feature type="compositionally biased region" description="Basic and acidic residues" evidence="1">
    <location>
        <begin position="24"/>
        <end position="33"/>
    </location>
</feature>
<evidence type="ECO:0000313" key="2">
    <source>
        <dbReference type="EMBL" id="TEB34879.1"/>
    </source>
</evidence>
<reference evidence="2 3" key="1">
    <citation type="journal article" date="2019" name="Nat. Ecol. Evol.">
        <title>Megaphylogeny resolves global patterns of mushroom evolution.</title>
        <authorList>
            <person name="Varga T."/>
            <person name="Krizsan K."/>
            <person name="Foldi C."/>
            <person name="Dima B."/>
            <person name="Sanchez-Garcia M."/>
            <person name="Sanchez-Ramirez S."/>
            <person name="Szollosi G.J."/>
            <person name="Szarkandi J.G."/>
            <person name="Papp V."/>
            <person name="Albert L."/>
            <person name="Andreopoulos W."/>
            <person name="Angelini C."/>
            <person name="Antonin V."/>
            <person name="Barry K.W."/>
            <person name="Bougher N.L."/>
            <person name="Buchanan P."/>
            <person name="Buyck B."/>
            <person name="Bense V."/>
            <person name="Catcheside P."/>
            <person name="Chovatia M."/>
            <person name="Cooper J."/>
            <person name="Damon W."/>
            <person name="Desjardin D."/>
            <person name="Finy P."/>
            <person name="Geml J."/>
            <person name="Haridas S."/>
            <person name="Hughes K."/>
            <person name="Justo A."/>
            <person name="Karasinski D."/>
            <person name="Kautmanova I."/>
            <person name="Kiss B."/>
            <person name="Kocsube S."/>
            <person name="Kotiranta H."/>
            <person name="LaButti K.M."/>
            <person name="Lechner B.E."/>
            <person name="Liimatainen K."/>
            <person name="Lipzen A."/>
            <person name="Lukacs Z."/>
            <person name="Mihaltcheva S."/>
            <person name="Morgado L.N."/>
            <person name="Niskanen T."/>
            <person name="Noordeloos M.E."/>
            <person name="Ohm R.A."/>
            <person name="Ortiz-Santana B."/>
            <person name="Ovrebo C."/>
            <person name="Racz N."/>
            <person name="Riley R."/>
            <person name="Savchenko A."/>
            <person name="Shiryaev A."/>
            <person name="Soop K."/>
            <person name="Spirin V."/>
            <person name="Szebenyi C."/>
            <person name="Tomsovsky M."/>
            <person name="Tulloss R.E."/>
            <person name="Uehling J."/>
            <person name="Grigoriev I.V."/>
            <person name="Vagvolgyi C."/>
            <person name="Papp T."/>
            <person name="Martin F.M."/>
            <person name="Miettinen O."/>
            <person name="Hibbett D.S."/>
            <person name="Nagy L.G."/>
        </authorList>
    </citation>
    <scope>NUCLEOTIDE SEQUENCE [LARGE SCALE GENOMIC DNA]</scope>
    <source>
        <strain evidence="2 3">FP101781</strain>
    </source>
</reference>
<sequence>MPKGAPTTPSKRASQSPRKLPRKSPQEHKKAELVDESQWRPTSISEGATINRTNALQFYRLKKEHLDGLSYRTEEKEITIPGGLKKVQTYIYSERTIELRAWRLHGGPEGFAAYLQKLRTAHRLRSPEKKFKCPAAYDSFQPPGAATSASTSTIESPNAAATASTSASPT</sequence>
<dbReference type="Proteomes" id="UP000298030">
    <property type="component" value="Unassembled WGS sequence"/>
</dbReference>
<organism evidence="2 3">
    <name type="scientific">Coprinellus micaceus</name>
    <name type="common">Glistening ink-cap mushroom</name>
    <name type="synonym">Coprinus micaceus</name>
    <dbReference type="NCBI Taxonomy" id="71717"/>
    <lineage>
        <taxon>Eukaryota</taxon>
        <taxon>Fungi</taxon>
        <taxon>Dikarya</taxon>
        <taxon>Basidiomycota</taxon>
        <taxon>Agaricomycotina</taxon>
        <taxon>Agaricomycetes</taxon>
        <taxon>Agaricomycetidae</taxon>
        <taxon>Agaricales</taxon>
        <taxon>Agaricineae</taxon>
        <taxon>Psathyrellaceae</taxon>
        <taxon>Coprinellus</taxon>
    </lineage>
</organism>